<proteinExistence type="predicted"/>
<dbReference type="EMBL" id="MU118062">
    <property type="protein sequence ID" value="KAF9646301.1"/>
    <property type="molecule type" value="Genomic_DNA"/>
</dbReference>
<keyword evidence="2" id="KW-1185">Reference proteome</keyword>
<accession>A0ACB6Z9J5</accession>
<comment type="caution">
    <text evidence="1">The sequence shown here is derived from an EMBL/GenBank/DDBJ whole genome shotgun (WGS) entry which is preliminary data.</text>
</comment>
<protein>
    <submittedName>
        <fullName evidence="1">Uncharacterized protein</fullName>
    </submittedName>
</protein>
<organism evidence="1 2">
    <name type="scientific">Thelephora ganbajun</name>
    <name type="common">Ganba fungus</name>
    <dbReference type="NCBI Taxonomy" id="370292"/>
    <lineage>
        <taxon>Eukaryota</taxon>
        <taxon>Fungi</taxon>
        <taxon>Dikarya</taxon>
        <taxon>Basidiomycota</taxon>
        <taxon>Agaricomycotina</taxon>
        <taxon>Agaricomycetes</taxon>
        <taxon>Thelephorales</taxon>
        <taxon>Thelephoraceae</taxon>
        <taxon>Thelephora</taxon>
    </lineage>
</organism>
<name>A0ACB6Z9J5_THEGA</name>
<reference evidence="1" key="2">
    <citation type="journal article" date="2020" name="Nat. Commun.">
        <title>Large-scale genome sequencing of mycorrhizal fungi provides insights into the early evolution of symbiotic traits.</title>
        <authorList>
            <person name="Miyauchi S."/>
            <person name="Kiss E."/>
            <person name="Kuo A."/>
            <person name="Drula E."/>
            <person name="Kohler A."/>
            <person name="Sanchez-Garcia M."/>
            <person name="Morin E."/>
            <person name="Andreopoulos B."/>
            <person name="Barry K.W."/>
            <person name="Bonito G."/>
            <person name="Buee M."/>
            <person name="Carver A."/>
            <person name="Chen C."/>
            <person name="Cichocki N."/>
            <person name="Clum A."/>
            <person name="Culley D."/>
            <person name="Crous P.W."/>
            <person name="Fauchery L."/>
            <person name="Girlanda M."/>
            <person name="Hayes R.D."/>
            <person name="Keri Z."/>
            <person name="LaButti K."/>
            <person name="Lipzen A."/>
            <person name="Lombard V."/>
            <person name="Magnuson J."/>
            <person name="Maillard F."/>
            <person name="Murat C."/>
            <person name="Nolan M."/>
            <person name="Ohm R.A."/>
            <person name="Pangilinan J."/>
            <person name="Pereira M.F."/>
            <person name="Perotto S."/>
            <person name="Peter M."/>
            <person name="Pfister S."/>
            <person name="Riley R."/>
            <person name="Sitrit Y."/>
            <person name="Stielow J.B."/>
            <person name="Szollosi G."/>
            <person name="Zifcakova L."/>
            <person name="Stursova M."/>
            <person name="Spatafora J.W."/>
            <person name="Tedersoo L."/>
            <person name="Vaario L.M."/>
            <person name="Yamada A."/>
            <person name="Yan M."/>
            <person name="Wang P."/>
            <person name="Xu J."/>
            <person name="Bruns T."/>
            <person name="Baldrian P."/>
            <person name="Vilgalys R."/>
            <person name="Dunand C."/>
            <person name="Henrissat B."/>
            <person name="Grigoriev I.V."/>
            <person name="Hibbett D."/>
            <person name="Nagy L.G."/>
            <person name="Martin F.M."/>
        </authorList>
    </citation>
    <scope>NUCLEOTIDE SEQUENCE</scope>
    <source>
        <strain evidence="1">P2</strain>
    </source>
</reference>
<dbReference type="Proteomes" id="UP000886501">
    <property type="component" value="Unassembled WGS sequence"/>
</dbReference>
<evidence type="ECO:0000313" key="1">
    <source>
        <dbReference type="EMBL" id="KAF9646301.1"/>
    </source>
</evidence>
<sequence>MLERFSNKSEVASLLARTTRCAVANPRLNKHILHFSTMTVNVLCTATSRGISSVFGNPSVLGVIQFASVALPLLDHSQHRTPDLRLTTDVCPRAWGEDTDAGTDHQRPQGADRWKPVLPCSH</sequence>
<evidence type="ECO:0000313" key="2">
    <source>
        <dbReference type="Proteomes" id="UP000886501"/>
    </source>
</evidence>
<reference evidence="1" key="1">
    <citation type="submission" date="2019-10" db="EMBL/GenBank/DDBJ databases">
        <authorList>
            <consortium name="DOE Joint Genome Institute"/>
            <person name="Kuo A."/>
            <person name="Miyauchi S."/>
            <person name="Kiss E."/>
            <person name="Drula E."/>
            <person name="Kohler A."/>
            <person name="Sanchez-Garcia M."/>
            <person name="Andreopoulos B."/>
            <person name="Barry K.W."/>
            <person name="Bonito G."/>
            <person name="Buee M."/>
            <person name="Carver A."/>
            <person name="Chen C."/>
            <person name="Cichocki N."/>
            <person name="Clum A."/>
            <person name="Culley D."/>
            <person name="Crous P.W."/>
            <person name="Fauchery L."/>
            <person name="Girlanda M."/>
            <person name="Hayes R."/>
            <person name="Keri Z."/>
            <person name="Labutti K."/>
            <person name="Lipzen A."/>
            <person name="Lombard V."/>
            <person name="Magnuson J."/>
            <person name="Maillard F."/>
            <person name="Morin E."/>
            <person name="Murat C."/>
            <person name="Nolan M."/>
            <person name="Ohm R."/>
            <person name="Pangilinan J."/>
            <person name="Pereira M."/>
            <person name="Perotto S."/>
            <person name="Peter M."/>
            <person name="Riley R."/>
            <person name="Sitrit Y."/>
            <person name="Stielow B."/>
            <person name="Szollosi G."/>
            <person name="Zifcakova L."/>
            <person name="Stursova M."/>
            <person name="Spatafora J.W."/>
            <person name="Tedersoo L."/>
            <person name="Vaario L.-M."/>
            <person name="Yamada A."/>
            <person name="Yan M."/>
            <person name="Wang P."/>
            <person name="Xu J."/>
            <person name="Bruns T."/>
            <person name="Baldrian P."/>
            <person name="Vilgalys R."/>
            <person name="Henrissat B."/>
            <person name="Grigoriev I.V."/>
            <person name="Hibbett D."/>
            <person name="Nagy L.G."/>
            <person name="Martin F.M."/>
        </authorList>
    </citation>
    <scope>NUCLEOTIDE SEQUENCE</scope>
    <source>
        <strain evidence="1">P2</strain>
    </source>
</reference>
<gene>
    <name evidence="1" type="ORF">BDM02DRAFT_260888</name>
</gene>